<protein>
    <submittedName>
        <fullName evidence="2">Uncharacterized protein</fullName>
    </submittedName>
</protein>
<dbReference type="EMBL" id="KE145368">
    <property type="protein sequence ID" value="EPE28406.1"/>
    <property type="molecule type" value="Genomic_DNA"/>
</dbReference>
<evidence type="ECO:0000313" key="2">
    <source>
        <dbReference type="EMBL" id="EPE28406.1"/>
    </source>
</evidence>
<dbReference type="AlphaFoldDB" id="S3D8T1"/>
<proteinExistence type="predicted"/>
<dbReference type="Proteomes" id="UP000016922">
    <property type="component" value="Unassembled WGS sequence"/>
</dbReference>
<dbReference type="KEGG" id="glz:GLAREA_09526"/>
<accession>S3D8T1</accession>
<keyword evidence="3" id="KW-1185">Reference proteome</keyword>
<gene>
    <name evidence="2" type="ORF">GLAREA_09526</name>
</gene>
<sequence length="158" mass="17568">MPPAGNSNETVIAEMCAVVGNAIDIRKELSLKEILDGILREDYPQHYEFINTIRSVVADSPVPLGPCGNHLVNAVTSRDISATIKTWDEYARDPTLFLRTLGEYQRTVLSVKTTESLMESYEAKQNWVISRRGRNEETPVGATTKYKGPSASPLRSIQ</sequence>
<organism evidence="2 3">
    <name type="scientific">Glarea lozoyensis (strain ATCC 20868 / MF5171)</name>
    <dbReference type="NCBI Taxonomy" id="1116229"/>
    <lineage>
        <taxon>Eukaryota</taxon>
        <taxon>Fungi</taxon>
        <taxon>Dikarya</taxon>
        <taxon>Ascomycota</taxon>
        <taxon>Pezizomycotina</taxon>
        <taxon>Leotiomycetes</taxon>
        <taxon>Helotiales</taxon>
        <taxon>Helotiaceae</taxon>
        <taxon>Glarea</taxon>
    </lineage>
</organism>
<evidence type="ECO:0000256" key="1">
    <source>
        <dbReference type="SAM" id="MobiDB-lite"/>
    </source>
</evidence>
<dbReference type="GeneID" id="19468574"/>
<evidence type="ECO:0000313" key="3">
    <source>
        <dbReference type="Proteomes" id="UP000016922"/>
    </source>
</evidence>
<feature type="region of interest" description="Disordered" evidence="1">
    <location>
        <begin position="132"/>
        <end position="158"/>
    </location>
</feature>
<dbReference type="HOGENOM" id="CLU_1669539_0_0_1"/>
<name>S3D8T1_GLAL2</name>
<dbReference type="RefSeq" id="XP_008084314.1">
    <property type="nucleotide sequence ID" value="XM_008086123.1"/>
</dbReference>
<reference evidence="2 3" key="1">
    <citation type="journal article" date="2013" name="BMC Genomics">
        <title>Genomics-driven discovery of the pneumocandin biosynthetic gene cluster in the fungus Glarea lozoyensis.</title>
        <authorList>
            <person name="Chen L."/>
            <person name="Yue Q."/>
            <person name="Zhang X."/>
            <person name="Xiang M."/>
            <person name="Wang C."/>
            <person name="Li S."/>
            <person name="Che Y."/>
            <person name="Ortiz-Lopez F.J."/>
            <person name="Bills G.F."/>
            <person name="Liu X."/>
            <person name="An Z."/>
        </authorList>
    </citation>
    <scope>NUCLEOTIDE SEQUENCE [LARGE SCALE GENOMIC DNA]</scope>
    <source>
        <strain evidence="3">ATCC 20868 / MF5171</strain>
    </source>
</reference>